<accession>A0A9Q9B363</accession>
<dbReference type="AlphaFoldDB" id="A0A9Q9B363"/>
<keyword evidence="3" id="KW-1185">Reference proteome</keyword>
<dbReference type="Pfam" id="PF12973">
    <property type="entry name" value="Cupin_7"/>
    <property type="match status" value="1"/>
</dbReference>
<dbReference type="InterPro" id="IPR011051">
    <property type="entry name" value="RmlC_Cupin_sf"/>
</dbReference>
<sequence>MPKPEIEFKPTASFPKTESSGLITQSLSMDNDTGDSTVLLTYPAGSRWGEPICKHEYWEEVYIISGRIYDEGLKQWFGAGDYCCRPPGMVHGPFLADEVEGCREICWLRYPRRDEAVAGVKPNA</sequence>
<dbReference type="SUPFAM" id="SSF51182">
    <property type="entry name" value="RmlC-like cupins"/>
    <property type="match status" value="1"/>
</dbReference>
<protein>
    <submittedName>
        <fullName evidence="2">RmlC-like cupin domain superfamily, rmlC-like jelly roll, chrR-like cupin protein</fullName>
    </submittedName>
</protein>
<evidence type="ECO:0000313" key="3">
    <source>
        <dbReference type="Proteomes" id="UP001056384"/>
    </source>
</evidence>
<dbReference type="Proteomes" id="UP001056384">
    <property type="component" value="Chromosome 9"/>
</dbReference>
<gene>
    <name evidence="2" type="ORF">Slin15195_G106590</name>
</gene>
<reference evidence="2" key="1">
    <citation type="submission" date="2022-06" db="EMBL/GenBank/DDBJ databases">
        <title>Complete genome sequences of two strains of the flax pathogen Septoria linicola.</title>
        <authorList>
            <person name="Lapalu N."/>
            <person name="Simon A."/>
            <person name="Demenou B."/>
            <person name="Paumier D."/>
            <person name="Guillot M.-P."/>
            <person name="Gout L."/>
            <person name="Valade R."/>
        </authorList>
    </citation>
    <scope>NUCLEOTIDE SEQUENCE</scope>
    <source>
        <strain evidence="2">SE15195</strain>
    </source>
</reference>
<dbReference type="InterPro" id="IPR025979">
    <property type="entry name" value="ChrR-like_cupin_dom"/>
</dbReference>
<dbReference type="Gene3D" id="2.60.120.10">
    <property type="entry name" value="Jelly Rolls"/>
    <property type="match status" value="1"/>
</dbReference>
<dbReference type="InterPro" id="IPR014710">
    <property type="entry name" value="RmlC-like_jellyroll"/>
</dbReference>
<organism evidence="2 3">
    <name type="scientific">Septoria linicola</name>
    <dbReference type="NCBI Taxonomy" id="215465"/>
    <lineage>
        <taxon>Eukaryota</taxon>
        <taxon>Fungi</taxon>
        <taxon>Dikarya</taxon>
        <taxon>Ascomycota</taxon>
        <taxon>Pezizomycotina</taxon>
        <taxon>Dothideomycetes</taxon>
        <taxon>Dothideomycetidae</taxon>
        <taxon>Mycosphaerellales</taxon>
        <taxon>Mycosphaerellaceae</taxon>
        <taxon>Septoria</taxon>
    </lineage>
</organism>
<evidence type="ECO:0000313" key="2">
    <source>
        <dbReference type="EMBL" id="USW57340.1"/>
    </source>
</evidence>
<name>A0A9Q9B363_9PEZI</name>
<proteinExistence type="predicted"/>
<feature type="domain" description="ChrR-like cupin" evidence="1">
    <location>
        <begin position="19"/>
        <end position="96"/>
    </location>
</feature>
<dbReference type="EMBL" id="CP099426">
    <property type="protein sequence ID" value="USW57340.1"/>
    <property type="molecule type" value="Genomic_DNA"/>
</dbReference>
<evidence type="ECO:0000259" key="1">
    <source>
        <dbReference type="Pfam" id="PF12973"/>
    </source>
</evidence>
<dbReference type="OrthoDB" id="9970537at2759"/>